<dbReference type="EMBL" id="LR797159">
    <property type="protein sequence ID" value="CAB4191279.1"/>
    <property type="molecule type" value="Genomic_DNA"/>
</dbReference>
<accession>A0A6J5R311</accession>
<organism evidence="1">
    <name type="scientific">uncultured Caudovirales phage</name>
    <dbReference type="NCBI Taxonomy" id="2100421"/>
    <lineage>
        <taxon>Viruses</taxon>
        <taxon>Duplodnaviria</taxon>
        <taxon>Heunggongvirae</taxon>
        <taxon>Uroviricota</taxon>
        <taxon>Caudoviricetes</taxon>
        <taxon>Peduoviridae</taxon>
        <taxon>Maltschvirus</taxon>
        <taxon>Maltschvirus maltsch</taxon>
    </lineage>
</organism>
<evidence type="ECO:0008006" key="2">
    <source>
        <dbReference type="Google" id="ProtNLM"/>
    </source>
</evidence>
<sequence>MANPTTAFGWVMPTTTDLVTDLPADFAVFGQGVDTSMQYLLGGTTGQVLSKTSATNMAFTWATPQVGDITEVTAGTGITVTSPTGPIPTVSINTAVTADLTTAQTLTNKTLTSPALTTPTISTLTTNGDSLYGTGSGAIARLGIGSTGQVLTVAGGLPSWATPAGGGFDLITTVDASAATTVSFTSIAGTYDHLLLIWQGVFMSTATQYLDVKFNSTSANYSFMGIYQAPTSTGLYTGSTSSIGGAAEYAPVPFCPASNLVEDNGRGQMWIYNYASSSISKRFQFSGEATSAASLATTRGMVNGNGLWNNTAAITQVDFIRSSTATITGKFQLWGVK</sequence>
<evidence type="ECO:0000313" key="1">
    <source>
        <dbReference type="EMBL" id="CAB4191279.1"/>
    </source>
</evidence>
<name>A0A6J5R311_9CAUD</name>
<protein>
    <recommendedName>
        <fullName evidence="2">Bacteriophage lambda, Stf, side tail fibre-repeat-2</fullName>
    </recommendedName>
</protein>
<proteinExistence type="predicted"/>
<reference evidence="1" key="1">
    <citation type="submission" date="2020-05" db="EMBL/GenBank/DDBJ databases">
        <authorList>
            <person name="Chiriac C."/>
            <person name="Salcher M."/>
            <person name="Ghai R."/>
            <person name="Kavagutti S V."/>
        </authorList>
    </citation>
    <scope>NUCLEOTIDE SEQUENCE</scope>
</reference>
<gene>
    <name evidence="1" type="ORF">UFOVP1224_19</name>
</gene>